<dbReference type="InterPro" id="IPR012349">
    <property type="entry name" value="Split_barrel_FMN-bd"/>
</dbReference>
<dbReference type="AlphaFoldDB" id="T5LUL9"/>
<sequence>MEMKRKDRRANGGKAWRAIPDACQVVRIATQDEEGLDIVPMNFGYDCENGKLALYVHSAREGLFTILFRRSGSSGRRAPCRPAWKG</sequence>
<comment type="caution">
    <text evidence="1">The sequence shown here is derived from an EMBL/GenBank/DDBJ whole genome shotgun (WGS) entry which is preliminary data.</text>
</comment>
<reference evidence="1" key="1">
    <citation type="submission" date="2011-10" db="EMBL/GenBank/DDBJ databases">
        <title>The Genome Sequence of Oxalobacter formigenes HOxBLS.</title>
        <authorList>
            <consortium name="The Broad Institute Genome Sequencing Platform"/>
            <person name="Earl A."/>
            <person name="Ward D."/>
            <person name="Feldgarden M."/>
            <person name="Gevers D."/>
            <person name="Allison M.J."/>
            <person name="Humphrey S."/>
            <person name="Young S.K."/>
            <person name="Zeng Q."/>
            <person name="Gargeya S."/>
            <person name="Fitzgerald M."/>
            <person name="Haas B."/>
            <person name="Abouelleil A."/>
            <person name="Alvarado L."/>
            <person name="Arachchi H.M."/>
            <person name="Berlin A."/>
            <person name="Brown A."/>
            <person name="Chapman S.B."/>
            <person name="Chen Z."/>
            <person name="Dunbar C."/>
            <person name="Freedman E."/>
            <person name="Gearin G."/>
            <person name="Goldberg J."/>
            <person name="Griggs A."/>
            <person name="Gujja S."/>
            <person name="Heiman D."/>
            <person name="Howarth C."/>
            <person name="Larson L."/>
            <person name="Lui A."/>
            <person name="MacDonald P.J.P."/>
            <person name="Montmayeur A."/>
            <person name="Murphy C."/>
            <person name="Neiman D."/>
            <person name="Pearson M."/>
            <person name="Priest M."/>
            <person name="Roberts A."/>
            <person name="Saif S."/>
            <person name="Shea T."/>
            <person name="Shenoy N."/>
            <person name="Sisk P."/>
            <person name="Stolte C."/>
            <person name="Sykes S."/>
            <person name="Wortman J."/>
            <person name="Nusbaum C."/>
            <person name="Birren B."/>
        </authorList>
    </citation>
    <scope>NUCLEOTIDE SEQUENCE [LARGE SCALE GENOMIC DNA]</scope>
    <source>
        <strain evidence="1">HOxBLS</strain>
    </source>
</reference>
<proteinExistence type="predicted"/>
<dbReference type="SUPFAM" id="SSF50475">
    <property type="entry name" value="FMN-binding split barrel"/>
    <property type="match status" value="1"/>
</dbReference>
<gene>
    <name evidence="1" type="ORF">OFAG_02284</name>
</gene>
<dbReference type="eggNOG" id="COG3467">
    <property type="taxonomic scope" value="Bacteria"/>
</dbReference>
<evidence type="ECO:0000313" key="1">
    <source>
        <dbReference type="EMBL" id="EQM95188.1"/>
    </source>
</evidence>
<evidence type="ECO:0000313" key="2">
    <source>
        <dbReference type="Proteomes" id="UP000003973"/>
    </source>
</evidence>
<dbReference type="HOGENOM" id="CLU_2494925_0_0_4"/>
<dbReference type="EMBL" id="ACDP02000023">
    <property type="protein sequence ID" value="EQM95188.1"/>
    <property type="molecule type" value="Genomic_DNA"/>
</dbReference>
<dbReference type="Proteomes" id="UP000003973">
    <property type="component" value="Unassembled WGS sequence"/>
</dbReference>
<protein>
    <submittedName>
        <fullName evidence="1">Uncharacterized protein</fullName>
    </submittedName>
</protein>
<dbReference type="Gene3D" id="2.30.110.10">
    <property type="entry name" value="Electron Transport, Fmn-binding Protein, Chain A"/>
    <property type="match status" value="1"/>
</dbReference>
<name>T5LUL9_9BURK</name>
<accession>T5LUL9</accession>
<organism evidence="1 2">
    <name type="scientific">Oxalobacter paraformigenes</name>
    <dbReference type="NCBI Taxonomy" id="556268"/>
    <lineage>
        <taxon>Bacteria</taxon>
        <taxon>Pseudomonadati</taxon>
        <taxon>Pseudomonadota</taxon>
        <taxon>Betaproteobacteria</taxon>
        <taxon>Burkholderiales</taxon>
        <taxon>Oxalobacteraceae</taxon>
        <taxon>Oxalobacter</taxon>
    </lineage>
</organism>
<keyword evidence="2" id="KW-1185">Reference proteome</keyword>